<proteinExistence type="predicted"/>
<evidence type="ECO:0000256" key="2">
    <source>
        <dbReference type="ARBA" id="ARBA00022723"/>
    </source>
</evidence>
<reference evidence="5" key="1">
    <citation type="submission" date="2023-03" db="EMBL/GenBank/DDBJ databases">
        <title>Stygiobacter electus gen. nov., sp. nov., facultatively anaerobic thermotolerant bacterium of the class Ignavibacteria from a well of Yessentuki mineral water deposit.</title>
        <authorList>
            <person name="Podosokorskaya O.A."/>
            <person name="Elcheninov A.G."/>
            <person name="Petrova N.F."/>
            <person name="Zavarzina D.G."/>
            <person name="Kublanov I.V."/>
            <person name="Merkel A.Y."/>
        </authorList>
    </citation>
    <scope>NUCLEOTIDE SEQUENCE</scope>
    <source>
        <strain evidence="5">09-Me</strain>
    </source>
</reference>
<dbReference type="NCBIfam" id="TIGR01489">
    <property type="entry name" value="DKMTPPase-SF"/>
    <property type="match status" value="1"/>
</dbReference>
<name>A0AAE3NZ36_9BACT</name>
<gene>
    <name evidence="5" type="ORF">P0M35_01245</name>
</gene>
<dbReference type="SUPFAM" id="SSF56784">
    <property type="entry name" value="HAD-like"/>
    <property type="match status" value="1"/>
</dbReference>
<organism evidence="5 6">
    <name type="scientific">Stygiobacter electus</name>
    <dbReference type="NCBI Taxonomy" id="3032292"/>
    <lineage>
        <taxon>Bacteria</taxon>
        <taxon>Pseudomonadati</taxon>
        <taxon>Ignavibacteriota</taxon>
        <taxon>Ignavibacteria</taxon>
        <taxon>Ignavibacteriales</taxon>
        <taxon>Melioribacteraceae</taxon>
        <taxon>Stygiobacter</taxon>
    </lineage>
</organism>
<dbReference type="InterPro" id="IPR050849">
    <property type="entry name" value="HAD-like_hydrolase_phosphatase"/>
</dbReference>
<dbReference type="EMBL" id="JARGDL010000001">
    <property type="protein sequence ID" value="MDF1610762.1"/>
    <property type="molecule type" value="Genomic_DNA"/>
</dbReference>
<dbReference type="InterPro" id="IPR016965">
    <property type="entry name" value="Pase_PHOSPHO-typ"/>
</dbReference>
<keyword evidence="6" id="KW-1185">Reference proteome</keyword>
<dbReference type="AlphaFoldDB" id="A0AAE3NZ36"/>
<keyword evidence="3 5" id="KW-0378">Hydrolase</keyword>
<dbReference type="RefSeq" id="WP_321534527.1">
    <property type="nucleotide sequence ID" value="NZ_JARGDL010000001.1"/>
</dbReference>
<dbReference type="Gene3D" id="3.40.50.1000">
    <property type="entry name" value="HAD superfamily/HAD-like"/>
    <property type="match status" value="1"/>
</dbReference>
<dbReference type="Gene3D" id="3.90.1470.20">
    <property type="match status" value="1"/>
</dbReference>
<comment type="caution">
    <text evidence="5">The sequence shown here is derived from an EMBL/GenBank/DDBJ whole genome shotgun (WGS) entry which is preliminary data.</text>
</comment>
<dbReference type="InterPro" id="IPR036412">
    <property type="entry name" value="HAD-like_sf"/>
</dbReference>
<dbReference type="GO" id="GO:0046872">
    <property type="term" value="F:metal ion binding"/>
    <property type="evidence" value="ECO:0007669"/>
    <property type="project" value="UniProtKB-KW"/>
</dbReference>
<evidence type="ECO:0000256" key="4">
    <source>
        <dbReference type="ARBA" id="ARBA00022842"/>
    </source>
</evidence>
<evidence type="ECO:0000313" key="5">
    <source>
        <dbReference type="EMBL" id="MDF1610762.1"/>
    </source>
</evidence>
<dbReference type="Pfam" id="PF06888">
    <property type="entry name" value="Put_Phosphatase"/>
    <property type="match status" value="1"/>
</dbReference>
<sequence length="240" mass="28136">MNHNNFKIFVDFDGTISKEDVGEKLFIEFGNPDYAKKLIDDWNNDLVDPKYGWLSLCESVKYVDENKLIDFLSNIEIDSTFADFIKYCDTNNFDVKIVSDGFDFYINKILEKENIYNIEVSSNKLEIIENKFYPSFPNSASDCSCSANCKRNFIITNSSDDDYSVYIGDGVSDRCPVQYCDFIFAKNTLLKYCEVNRITYFPFNDFNDITKKLDELKNKKRLKKRHQAQIKRNEVYMKEA</sequence>
<dbReference type="NCBIfam" id="TIGR01488">
    <property type="entry name" value="HAD-SF-IB"/>
    <property type="match status" value="1"/>
</dbReference>
<keyword evidence="2" id="KW-0479">Metal-binding</keyword>
<evidence type="ECO:0000256" key="3">
    <source>
        <dbReference type="ARBA" id="ARBA00022801"/>
    </source>
</evidence>
<keyword evidence="4" id="KW-0460">Magnesium</keyword>
<evidence type="ECO:0000256" key="1">
    <source>
        <dbReference type="ARBA" id="ARBA00001946"/>
    </source>
</evidence>
<dbReference type="InterPro" id="IPR006384">
    <property type="entry name" value="HAD_hydro_PyrdxlP_Pase-like"/>
</dbReference>
<protein>
    <submittedName>
        <fullName evidence="5">MtnX-like HAD-IB family phosphatase</fullName>
        <ecNumber evidence="5">3.1.3.-</ecNumber>
    </submittedName>
</protein>
<dbReference type="PANTHER" id="PTHR28181:SF2">
    <property type="entry name" value="PHOSPHORIC MONOESTER HYDROLASE"/>
    <property type="match status" value="1"/>
</dbReference>
<dbReference type="Proteomes" id="UP001221302">
    <property type="component" value="Unassembled WGS sequence"/>
</dbReference>
<accession>A0AAE3NZ36</accession>
<dbReference type="PANTHER" id="PTHR28181">
    <property type="entry name" value="UPF0655 PROTEIN YCR015C"/>
    <property type="match status" value="1"/>
</dbReference>
<dbReference type="InterPro" id="IPR023214">
    <property type="entry name" value="HAD_sf"/>
</dbReference>
<dbReference type="EC" id="3.1.3.-" evidence="5"/>
<evidence type="ECO:0000313" key="6">
    <source>
        <dbReference type="Proteomes" id="UP001221302"/>
    </source>
</evidence>
<comment type="cofactor">
    <cofactor evidence="1">
        <name>Mg(2+)</name>
        <dbReference type="ChEBI" id="CHEBI:18420"/>
    </cofactor>
</comment>
<dbReference type="GO" id="GO:0016791">
    <property type="term" value="F:phosphatase activity"/>
    <property type="evidence" value="ECO:0007669"/>
    <property type="project" value="InterPro"/>
</dbReference>